<dbReference type="SUPFAM" id="SSF103473">
    <property type="entry name" value="MFS general substrate transporter"/>
    <property type="match status" value="1"/>
</dbReference>
<reference evidence="9" key="2">
    <citation type="submission" date="2015-01" db="EMBL/GenBank/DDBJ databases">
        <title>Evolutionary Origins and Diversification of the Mycorrhizal Mutualists.</title>
        <authorList>
            <consortium name="DOE Joint Genome Institute"/>
            <consortium name="Mycorrhizal Genomics Consortium"/>
            <person name="Kohler A."/>
            <person name="Kuo A."/>
            <person name="Nagy L.G."/>
            <person name="Floudas D."/>
            <person name="Copeland A."/>
            <person name="Barry K.W."/>
            <person name="Cichocki N."/>
            <person name="Veneault-Fourrey C."/>
            <person name="LaButti K."/>
            <person name="Lindquist E.A."/>
            <person name="Lipzen A."/>
            <person name="Lundell T."/>
            <person name="Morin E."/>
            <person name="Murat C."/>
            <person name="Riley R."/>
            <person name="Ohm R."/>
            <person name="Sun H."/>
            <person name="Tunlid A."/>
            <person name="Henrissat B."/>
            <person name="Grigoriev I.V."/>
            <person name="Hibbett D.S."/>
            <person name="Martin F."/>
        </authorList>
    </citation>
    <scope>NUCLEOTIDE SEQUENCE [LARGE SCALE GENOMIC DNA]</scope>
    <source>
        <strain evidence="9">MUT 4182</strain>
    </source>
</reference>
<dbReference type="PROSITE" id="PS00216">
    <property type="entry name" value="SUGAR_TRANSPORT_1"/>
    <property type="match status" value="1"/>
</dbReference>
<evidence type="ECO:0000313" key="9">
    <source>
        <dbReference type="Proteomes" id="UP000054248"/>
    </source>
</evidence>
<dbReference type="GO" id="GO:0046943">
    <property type="term" value="F:carboxylic acid transmembrane transporter activity"/>
    <property type="evidence" value="ECO:0007669"/>
    <property type="project" value="TreeGrafter"/>
</dbReference>
<feature type="transmembrane region" description="Helical" evidence="6">
    <location>
        <begin position="100"/>
        <end position="121"/>
    </location>
</feature>
<proteinExistence type="predicted"/>
<evidence type="ECO:0000256" key="5">
    <source>
        <dbReference type="ARBA" id="ARBA00023136"/>
    </source>
</evidence>
<dbReference type="InterPro" id="IPR005828">
    <property type="entry name" value="MFS_sugar_transport-like"/>
</dbReference>
<evidence type="ECO:0000256" key="2">
    <source>
        <dbReference type="ARBA" id="ARBA00022448"/>
    </source>
</evidence>
<feature type="domain" description="Major facilitator superfamily (MFS) profile" evidence="7">
    <location>
        <begin position="1"/>
        <end position="425"/>
    </location>
</feature>
<comment type="subcellular location">
    <subcellularLocation>
        <location evidence="1">Membrane</location>
        <topology evidence="1">Multi-pass membrane protein</topology>
    </subcellularLocation>
</comment>
<feature type="non-terminal residue" evidence="8">
    <location>
        <position position="1"/>
    </location>
</feature>
<dbReference type="Proteomes" id="UP000054248">
    <property type="component" value="Unassembled WGS sequence"/>
</dbReference>
<keyword evidence="4 6" id="KW-1133">Transmembrane helix</keyword>
<feature type="non-terminal residue" evidence="8">
    <location>
        <position position="431"/>
    </location>
</feature>
<reference evidence="8 9" key="1">
    <citation type="submission" date="2014-04" db="EMBL/GenBank/DDBJ databases">
        <authorList>
            <consortium name="DOE Joint Genome Institute"/>
            <person name="Kuo A."/>
            <person name="Girlanda M."/>
            <person name="Perotto S."/>
            <person name="Kohler A."/>
            <person name="Nagy L.G."/>
            <person name="Floudas D."/>
            <person name="Copeland A."/>
            <person name="Barry K.W."/>
            <person name="Cichocki N."/>
            <person name="Veneault-Fourrey C."/>
            <person name="LaButti K."/>
            <person name="Lindquist E.A."/>
            <person name="Lipzen A."/>
            <person name="Lundell T."/>
            <person name="Morin E."/>
            <person name="Murat C."/>
            <person name="Sun H."/>
            <person name="Tunlid A."/>
            <person name="Henrissat B."/>
            <person name="Grigoriev I.V."/>
            <person name="Hibbett D.S."/>
            <person name="Martin F."/>
            <person name="Nordberg H.P."/>
            <person name="Cantor M.N."/>
            <person name="Hua S.X."/>
        </authorList>
    </citation>
    <scope>NUCLEOTIDE SEQUENCE [LARGE SCALE GENOMIC DNA]</scope>
    <source>
        <strain evidence="8 9">MUT 4182</strain>
    </source>
</reference>
<dbReference type="GO" id="GO:0005886">
    <property type="term" value="C:plasma membrane"/>
    <property type="evidence" value="ECO:0007669"/>
    <property type="project" value="TreeGrafter"/>
</dbReference>
<gene>
    <name evidence="8" type="ORF">M407DRAFT_211252</name>
</gene>
<feature type="transmembrane region" description="Helical" evidence="6">
    <location>
        <begin position="271"/>
        <end position="292"/>
    </location>
</feature>
<dbReference type="InterPro" id="IPR036259">
    <property type="entry name" value="MFS_trans_sf"/>
</dbReference>
<dbReference type="Pfam" id="PF00083">
    <property type="entry name" value="Sugar_tr"/>
    <property type="match status" value="2"/>
</dbReference>
<feature type="transmembrane region" description="Helical" evidence="6">
    <location>
        <begin position="142"/>
        <end position="171"/>
    </location>
</feature>
<dbReference type="Gene3D" id="1.20.1250.20">
    <property type="entry name" value="MFS general substrate transporter like domains"/>
    <property type="match status" value="1"/>
</dbReference>
<protein>
    <recommendedName>
        <fullName evidence="7">Major facilitator superfamily (MFS) profile domain-containing protein</fullName>
    </recommendedName>
</protein>
<dbReference type="PANTHER" id="PTHR23508">
    <property type="entry name" value="CARBOXYLIC ACID TRANSPORTER PROTEIN HOMOLOG"/>
    <property type="match status" value="1"/>
</dbReference>
<dbReference type="PANTHER" id="PTHR23508:SF10">
    <property type="entry name" value="CARBOXYLIC ACID TRANSPORTER PROTEIN HOMOLOG"/>
    <property type="match status" value="1"/>
</dbReference>
<keyword evidence="5 6" id="KW-0472">Membrane</keyword>
<feature type="transmembrane region" description="Helical" evidence="6">
    <location>
        <begin position="299"/>
        <end position="322"/>
    </location>
</feature>
<feature type="transmembrane region" description="Helical" evidence="6">
    <location>
        <begin position="401"/>
        <end position="421"/>
    </location>
</feature>
<feature type="transmembrane region" description="Helical" evidence="6">
    <location>
        <begin position="43"/>
        <end position="62"/>
    </location>
</feature>
<dbReference type="InterPro" id="IPR020846">
    <property type="entry name" value="MFS_dom"/>
</dbReference>
<dbReference type="OrthoDB" id="2261376at2759"/>
<evidence type="ECO:0000256" key="4">
    <source>
        <dbReference type="ARBA" id="ARBA00022989"/>
    </source>
</evidence>
<keyword evidence="9" id="KW-1185">Reference proteome</keyword>
<keyword evidence="3 6" id="KW-0812">Transmembrane</keyword>
<dbReference type="STRING" id="1051891.A0A0C3L175"/>
<feature type="transmembrane region" description="Helical" evidence="6">
    <location>
        <begin position="177"/>
        <end position="198"/>
    </location>
</feature>
<dbReference type="FunFam" id="1.20.1250.20:FF:000140">
    <property type="entry name" value="Putative MFS phospholipid transporter"/>
    <property type="match status" value="1"/>
</dbReference>
<name>A0A0C3L175_9AGAM</name>
<sequence>IFACGTALFSDGYQNGVIGTVNTIIKIIYKDTPGLNLKRYSTTFSSLSFAGTIAGMLIFGLLQADGIGRKFGMIAATFIVFVFAALSAGAYGAGGSVGGMLAALSAFRFLIGIGIGAEYPAGAVAAAENTEDPGIKPGTQHMLVALATNTMVDWGFVVAAFTPLVLLWIFGENHLRIVWRGSLALGTIPPLLVLFWRLRMHEPERFRKESMKHVGWKDYPIWLIVKRYWLRFTAISLVWAIYDFITYPFGIYASTITTTIIGDSAPLATSLGWNVVINLFYIPGCIIGALLVDRVKPKMLMTIALLLQAVFGFAMSGAYTYLATPAHIAGFTIMYGLFLSLGELGPGNCTMILASKSSPTAFRGVFYGCAAAIGKIGAFAGIWAFPAIIDRFPPGPKQDSGPFWIASGLNVLAAAIGFFFIPEVPENHMSK</sequence>
<dbReference type="AlphaFoldDB" id="A0A0C3L175"/>
<evidence type="ECO:0000256" key="3">
    <source>
        <dbReference type="ARBA" id="ARBA00022692"/>
    </source>
</evidence>
<feature type="transmembrane region" description="Helical" evidence="6">
    <location>
        <begin position="74"/>
        <end position="94"/>
    </location>
</feature>
<dbReference type="InterPro" id="IPR005829">
    <property type="entry name" value="Sugar_transporter_CS"/>
</dbReference>
<feature type="transmembrane region" description="Helical" evidence="6">
    <location>
        <begin position="365"/>
        <end position="389"/>
    </location>
</feature>
<dbReference type="EMBL" id="KN824028">
    <property type="protein sequence ID" value="KIO15487.1"/>
    <property type="molecule type" value="Genomic_DNA"/>
</dbReference>
<evidence type="ECO:0000256" key="1">
    <source>
        <dbReference type="ARBA" id="ARBA00004141"/>
    </source>
</evidence>
<dbReference type="PROSITE" id="PS50850">
    <property type="entry name" value="MFS"/>
    <property type="match status" value="1"/>
</dbReference>
<dbReference type="HOGENOM" id="CLU_001265_46_12_1"/>
<feature type="transmembrane region" description="Helical" evidence="6">
    <location>
        <begin position="328"/>
        <end position="353"/>
    </location>
</feature>
<evidence type="ECO:0000259" key="7">
    <source>
        <dbReference type="PROSITE" id="PS50850"/>
    </source>
</evidence>
<evidence type="ECO:0000256" key="6">
    <source>
        <dbReference type="SAM" id="Phobius"/>
    </source>
</evidence>
<accession>A0A0C3L175</accession>
<organism evidence="8 9">
    <name type="scientific">Tulasnella calospora MUT 4182</name>
    <dbReference type="NCBI Taxonomy" id="1051891"/>
    <lineage>
        <taxon>Eukaryota</taxon>
        <taxon>Fungi</taxon>
        <taxon>Dikarya</taxon>
        <taxon>Basidiomycota</taxon>
        <taxon>Agaricomycotina</taxon>
        <taxon>Agaricomycetes</taxon>
        <taxon>Cantharellales</taxon>
        <taxon>Tulasnellaceae</taxon>
        <taxon>Tulasnella</taxon>
    </lineage>
</organism>
<keyword evidence="2" id="KW-0813">Transport</keyword>
<evidence type="ECO:0000313" key="8">
    <source>
        <dbReference type="EMBL" id="KIO15487.1"/>
    </source>
</evidence>
<feature type="transmembrane region" description="Helical" evidence="6">
    <location>
        <begin position="228"/>
        <end position="251"/>
    </location>
</feature>